<proteinExistence type="predicted"/>
<dbReference type="Gene3D" id="1.25.40.10">
    <property type="entry name" value="Tetratricopeptide repeat domain"/>
    <property type="match status" value="1"/>
</dbReference>
<dbReference type="InterPro" id="IPR051961">
    <property type="entry name" value="Fungal_Metabolite_Diox"/>
</dbReference>
<evidence type="ECO:0000313" key="3">
    <source>
        <dbReference type="Proteomes" id="UP001224775"/>
    </source>
</evidence>
<evidence type="ECO:0000256" key="1">
    <source>
        <dbReference type="SAM" id="MobiDB-lite"/>
    </source>
</evidence>
<protein>
    <submittedName>
        <fullName evidence="2">Sel1-like repeat family protein</fullName>
    </submittedName>
</protein>
<feature type="region of interest" description="Disordered" evidence="1">
    <location>
        <begin position="1"/>
        <end position="39"/>
    </location>
</feature>
<dbReference type="SMART" id="SM00671">
    <property type="entry name" value="SEL1"/>
    <property type="match status" value="1"/>
</dbReference>
<dbReference type="Pfam" id="PF08238">
    <property type="entry name" value="Sel1"/>
    <property type="match status" value="3"/>
</dbReference>
<dbReference type="EMBL" id="JATAAI010000013">
    <property type="protein sequence ID" value="KAK1741602.1"/>
    <property type="molecule type" value="Genomic_DNA"/>
</dbReference>
<reference evidence="2" key="1">
    <citation type="submission" date="2023-06" db="EMBL/GenBank/DDBJ databases">
        <title>Survivors Of The Sea: Transcriptome response of Skeletonema marinoi to long-term dormancy.</title>
        <authorList>
            <person name="Pinder M.I.M."/>
            <person name="Kourtchenko O."/>
            <person name="Robertson E.K."/>
            <person name="Larsson T."/>
            <person name="Maumus F."/>
            <person name="Osuna-Cruz C.M."/>
            <person name="Vancaester E."/>
            <person name="Stenow R."/>
            <person name="Vandepoele K."/>
            <person name="Ploug H."/>
            <person name="Bruchert V."/>
            <person name="Godhe A."/>
            <person name="Topel M."/>
        </authorList>
    </citation>
    <scope>NUCLEOTIDE SEQUENCE</scope>
    <source>
        <strain evidence="2">R05AC</strain>
    </source>
</reference>
<dbReference type="PANTHER" id="PTHR37563">
    <property type="entry name" value="PHYTANOYL-COA DIOXYGENASE FAMILY PROTEIN (AFU_ORTHOLOGUE AFUA_2G03330)"/>
    <property type="match status" value="1"/>
</dbReference>
<dbReference type="SUPFAM" id="SSF81901">
    <property type="entry name" value="HCP-like"/>
    <property type="match status" value="1"/>
</dbReference>
<gene>
    <name evidence="2" type="ORF">QTG54_008080</name>
</gene>
<sequence>MVNEVKNMPAANSIPTQLKRRQPQQRRRGPPGANMMPQDEPWRLSAYGRYHCLENHLGDEDIRVLEQIEQQILPLVQSFFREGDGDESLESSNTTTKTTTSSTSTIMDGIYRSELQLMTAVPGSGNQSWHKDNRARGLSIIIPLVDFTPENGGTQLLLGSHNNNWPLFANGGARVIRAPTGSVVAYDSRTVHRGLGNETSEGRPALIFCYDKVETPPPGCGTLGSVGTSYQGRLVDILTGARNVLSPKRPLPKTDAEVDRMVKRRVEVNDPVALREFGTRCHFEGDYGSAIEYWTRAARLGEAGAHYQLSFAYNLGDDVEKDMKKAIYHAEQAAIGGHYIARHNLGYEEYDDGKVERAAKHWIIAASLGFDDSLESLKDCYKEGCIQKEDFAAALRAHKAAVDATKSPQREEAEAKW</sequence>
<dbReference type="Pfam" id="PF05721">
    <property type="entry name" value="PhyH"/>
    <property type="match status" value="1"/>
</dbReference>
<evidence type="ECO:0000313" key="2">
    <source>
        <dbReference type="EMBL" id="KAK1741602.1"/>
    </source>
</evidence>
<dbReference type="Gene3D" id="2.60.120.620">
    <property type="entry name" value="q2cbj1_9rhob like domain"/>
    <property type="match status" value="1"/>
</dbReference>
<dbReference type="InterPro" id="IPR008775">
    <property type="entry name" value="Phytyl_CoA_dOase-like"/>
</dbReference>
<feature type="region of interest" description="Disordered" evidence="1">
    <location>
        <begin position="83"/>
        <end position="103"/>
    </location>
</feature>
<feature type="compositionally biased region" description="Basic residues" evidence="1">
    <location>
        <begin position="18"/>
        <end position="29"/>
    </location>
</feature>
<dbReference type="Proteomes" id="UP001224775">
    <property type="component" value="Unassembled WGS sequence"/>
</dbReference>
<dbReference type="AlphaFoldDB" id="A0AAD8Y8R8"/>
<feature type="compositionally biased region" description="Low complexity" evidence="1">
    <location>
        <begin position="91"/>
        <end position="103"/>
    </location>
</feature>
<dbReference type="SUPFAM" id="SSF51197">
    <property type="entry name" value="Clavaminate synthase-like"/>
    <property type="match status" value="1"/>
</dbReference>
<accession>A0AAD8Y8R8</accession>
<keyword evidence="3" id="KW-1185">Reference proteome</keyword>
<dbReference type="PANTHER" id="PTHR37563:SF2">
    <property type="entry name" value="PHYTANOYL-COA DIOXYGENASE FAMILY PROTEIN (AFU_ORTHOLOGUE AFUA_2G03330)"/>
    <property type="match status" value="1"/>
</dbReference>
<name>A0AAD8Y8R8_9STRA</name>
<comment type="caution">
    <text evidence="2">The sequence shown here is derived from an EMBL/GenBank/DDBJ whole genome shotgun (WGS) entry which is preliminary data.</text>
</comment>
<organism evidence="2 3">
    <name type="scientific">Skeletonema marinoi</name>
    <dbReference type="NCBI Taxonomy" id="267567"/>
    <lineage>
        <taxon>Eukaryota</taxon>
        <taxon>Sar</taxon>
        <taxon>Stramenopiles</taxon>
        <taxon>Ochrophyta</taxon>
        <taxon>Bacillariophyta</taxon>
        <taxon>Coscinodiscophyceae</taxon>
        <taxon>Thalassiosirophycidae</taxon>
        <taxon>Thalassiosirales</taxon>
        <taxon>Skeletonemataceae</taxon>
        <taxon>Skeletonema</taxon>
        <taxon>Skeletonema marinoi-dohrnii complex</taxon>
    </lineage>
</organism>
<dbReference type="InterPro" id="IPR011990">
    <property type="entry name" value="TPR-like_helical_dom_sf"/>
</dbReference>
<dbReference type="InterPro" id="IPR006597">
    <property type="entry name" value="Sel1-like"/>
</dbReference>